<comment type="caution">
    <text evidence="17">The sequence shown here is derived from an EMBL/GenBank/DDBJ whole genome shotgun (WGS) entry which is preliminary data.</text>
</comment>
<dbReference type="InterPro" id="IPR025383">
    <property type="entry name" value="MrpA_C/MbhD"/>
</dbReference>
<feature type="transmembrane region" description="Helical" evidence="11">
    <location>
        <begin position="140"/>
        <end position="159"/>
    </location>
</feature>
<evidence type="ECO:0000256" key="1">
    <source>
        <dbReference type="ARBA" id="ARBA00004651"/>
    </source>
</evidence>
<dbReference type="OrthoDB" id="9811798at2"/>
<feature type="transmembrane region" description="Helical" evidence="11">
    <location>
        <begin position="908"/>
        <end position="931"/>
    </location>
</feature>
<dbReference type="InterPro" id="IPR050616">
    <property type="entry name" value="CPA3_Na-H_Antiporter_A"/>
</dbReference>
<feature type="transmembrane region" description="Helical" evidence="11">
    <location>
        <begin position="85"/>
        <end position="106"/>
    </location>
</feature>
<keyword evidence="4" id="KW-1003">Cell membrane</keyword>
<dbReference type="InterPro" id="IPR046806">
    <property type="entry name" value="MrpA_C/MbhE"/>
</dbReference>
<feature type="domain" description="MrpA C-terminal/MbhE" evidence="16">
    <location>
        <begin position="706"/>
        <end position="784"/>
    </location>
</feature>
<dbReference type="PRINTS" id="PR01434">
    <property type="entry name" value="NADHDHGNASE5"/>
</dbReference>
<evidence type="ECO:0000256" key="6">
    <source>
        <dbReference type="ARBA" id="ARBA00022989"/>
    </source>
</evidence>
<feature type="transmembrane region" description="Helical" evidence="11">
    <location>
        <begin position="710"/>
        <end position="729"/>
    </location>
</feature>
<feature type="domain" description="Na+/H+ antiporter MnhB subunit-related protein" evidence="14">
    <location>
        <begin position="849"/>
        <end position="972"/>
    </location>
</feature>
<feature type="transmembrane region" description="Helical" evidence="11">
    <location>
        <begin position="585"/>
        <end position="607"/>
    </location>
</feature>
<name>A0A495EHK3_9MICC</name>
<dbReference type="PANTHER" id="PTHR43373:SF1">
    <property type="entry name" value="NA(+)_H(+) ANTIPORTER SUBUNIT A"/>
    <property type="match status" value="1"/>
</dbReference>
<gene>
    <name evidence="17" type="ORF">C8D78_2988</name>
</gene>
<evidence type="ECO:0000256" key="4">
    <source>
        <dbReference type="ARBA" id="ARBA00022475"/>
    </source>
</evidence>
<feature type="transmembrane region" description="Helical" evidence="11">
    <location>
        <begin position="171"/>
        <end position="191"/>
    </location>
</feature>
<dbReference type="Pfam" id="PF00662">
    <property type="entry name" value="Proton_antipo_N"/>
    <property type="match status" value="1"/>
</dbReference>
<evidence type="ECO:0000256" key="11">
    <source>
        <dbReference type="SAM" id="Phobius"/>
    </source>
</evidence>
<feature type="transmembrane region" description="Helical" evidence="11">
    <location>
        <begin position="767"/>
        <end position="786"/>
    </location>
</feature>
<feature type="domain" description="NADH:quinone oxidoreductase/Mrp antiporter transmembrane" evidence="12">
    <location>
        <begin position="136"/>
        <end position="417"/>
    </location>
</feature>
<dbReference type="Pfam" id="PF00361">
    <property type="entry name" value="Proton_antipo_M"/>
    <property type="match status" value="1"/>
</dbReference>
<feature type="transmembrane region" description="Helical" evidence="11">
    <location>
        <begin position="283"/>
        <end position="303"/>
    </location>
</feature>
<feature type="transmembrane region" description="Helical" evidence="11">
    <location>
        <begin position="310"/>
        <end position="329"/>
    </location>
</feature>
<dbReference type="InterPro" id="IPR001750">
    <property type="entry name" value="ND/Mrp_TM"/>
</dbReference>
<feature type="transmembrane region" description="Helical" evidence="11">
    <location>
        <begin position="380"/>
        <end position="403"/>
    </location>
</feature>
<dbReference type="PANTHER" id="PTHR43373">
    <property type="entry name" value="NA(+)/H(+) ANTIPORTER SUBUNIT"/>
    <property type="match status" value="1"/>
</dbReference>
<evidence type="ECO:0000256" key="8">
    <source>
        <dbReference type="ARBA" id="ARBA00023136"/>
    </source>
</evidence>
<accession>A0A495EHK3</accession>
<dbReference type="GO" id="GO:0005886">
    <property type="term" value="C:plasma membrane"/>
    <property type="evidence" value="ECO:0007669"/>
    <property type="project" value="UniProtKB-SubCell"/>
</dbReference>
<evidence type="ECO:0000259" key="16">
    <source>
        <dbReference type="Pfam" id="PF20501"/>
    </source>
</evidence>
<feature type="region of interest" description="Disordered" evidence="10">
    <location>
        <begin position="986"/>
        <end position="1051"/>
    </location>
</feature>
<feature type="transmembrane region" description="Helical" evidence="11">
    <location>
        <begin position="951"/>
        <end position="972"/>
    </location>
</feature>
<keyword evidence="6 11" id="KW-1133">Transmembrane helix</keyword>
<keyword evidence="2" id="KW-0813">Transport</keyword>
<feature type="transmembrane region" description="Helical" evidence="11">
    <location>
        <begin position="335"/>
        <end position="359"/>
    </location>
</feature>
<feature type="transmembrane region" description="Helical" evidence="11">
    <location>
        <begin position="464"/>
        <end position="482"/>
    </location>
</feature>
<evidence type="ECO:0000256" key="3">
    <source>
        <dbReference type="ARBA" id="ARBA00022449"/>
    </source>
</evidence>
<dbReference type="GO" id="GO:0015297">
    <property type="term" value="F:antiporter activity"/>
    <property type="evidence" value="ECO:0007669"/>
    <property type="project" value="UniProtKB-KW"/>
</dbReference>
<proteinExistence type="predicted"/>
<feature type="transmembrane region" description="Helical" evidence="11">
    <location>
        <begin position="875"/>
        <end position="896"/>
    </location>
</feature>
<evidence type="ECO:0000256" key="2">
    <source>
        <dbReference type="ARBA" id="ARBA00022448"/>
    </source>
</evidence>
<keyword evidence="3" id="KW-0050">Antiport</keyword>
<dbReference type="GO" id="GO:0006811">
    <property type="term" value="P:monoatomic ion transport"/>
    <property type="evidence" value="ECO:0007669"/>
    <property type="project" value="UniProtKB-KW"/>
</dbReference>
<dbReference type="Pfam" id="PF04039">
    <property type="entry name" value="MnhB"/>
    <property type="match status" value="1"/>
</dbReference>
<keyword evidence="7" id="KW-0406">Ion transport</keyword>
<evidence type="ECO:0000259" key="14">
    <source>
        <dbReference type="Pfam" id="PF04039"/>
    </source>
</evidence>
<evidence type="ECO:0000313" key="17">
    <source>
        <dbReference type="EMBL" id="RKR15467.1"/>
    </source>
</evidence>
<dbReference type="InterPro" id="IPR001516">
    <property type="entry name" value="Proton_antipo_N"/>
</dbReference>
<dbReference type="AlphaFoldDB" id="A0A495EHK3"/>
<reference evidence="17 18" key="1">
    <citation type="submission" date="2018-10" db="EMBL/GenBank/DDBJ databases">
        <title>Genomic Encyclopedia of Type Strains, Phase IV (KMG-IV): sequencing the most valuable type-strain genomes for metagenomic binning, comparative biology and taxonomic classification.</title>
        <authorList>
            <person name="Goeker M."/>
        </authorList>
    </citation>
    <scope>NUCLEOTIDE SEQUENCE [LARGE SCALE GENOMIC DNA]</scope>
    <source>
        <strain evidence="17 18">DSM 25586</strain>
    </source>
</reference>
<keyword evidence="5 9" id="KW-0812">Transmembrane</keyword>
<protein>
    <submittedName>
        <fullName evidence="17">Multisubunit sodium/proton antiporter MrpA subunit /multisubunit sodium/proton antiporter MrpB subunit</fullName>
    </submittedName>
</protein>
<feature type="domain" description="NADH-Ubiquinone oxidoreductase (complex I) chain 5 N-terminal" evidence="13">
    <location>
        <begin position="73"/>
        <end position="114"/>
    </location>
</feature>
<evidence type="ECO:0000256" key="9">
    <source>
        <dbReference type="RuleBase" id="RU000320"/>
    </source>
</evidence>
<evidence type="ECO:0000256" key="7">
    <source>
        <dbReference type="ARBA" id="ARBA00023065"/>
    </source>
</evidence>
<feature type="domain" description="MrpA C-terminal/MbhD" evidence="15">
    <location>
        <begin position="631"/>
        <end position="694"/>
    </location>
</feature>
<dbReference type="Proteomes" id="UP000276055">
    <property type="component" value="Unassembled WGS sequence"/>
</dbReference>
<dbReference type="RefSeq" id="WP_120954634.1">
    <property type="nucleotide sequence ID" value="NZ_RBIR01000007.1"/>
</dbReference>
<feature type="transmembrane region" description="Helical" evidence="11">
    <location>
        <begin position="671"/>
        <end position="689"/>
    </location>
</feature>
<feature type="transmembrane region" description="Helical" evidence="11">
    <location>
        <begin position="622"/>
        <end position="640"/>
    </location>
</feature>
<dbReference type="NCBIfam" id="NF009284">
    <property type="entry name" value="PRK12644.1"/>
    <property type="match status" value="1"/>
</dbReference>
<comment type="subcellular location">
    <subcellularLocation>
        <location evidence="1">Cell membrane</location>
        <topology evidence="1">Multi-pass membrane protein</topology>
    </subcellularLocation>
    <subcellularLocation>
        <location evidence="9">Membrane</location>
        <topology evidence="9">Multi-pass membrane protein</topology>
    </subcellularLocation>
</comment>
<evidence type="ECO:0000256" key="5">
    <source>
        <dbReference type="ARBA" id="ARBA00022692"/>
    </source>
</evidence>
<sequence>MITVLALHFAVAAVAPLLFRKFGRNSFYALAAVPAASFIWLLLQHAAVYSEGTSSGDGMPAPGAITEVFPWVPGLQLELAFRMDALAWIMSLLVLGVGTLVLVYCARYFKDKDDYLGGFGAQLLAFAGAMFGLVTADDLLLMFVFWELTTVLSYLLIGYARTRLSARRSALQALMVTTAGGLAMLVGLIILGSTAGTYRIQAILDQAPALVTGPAGGAVDAAVVLILIGAITKSALIPFHFWLPGAMAAPTPVSAYLHAAAMVKAGVYLVARLAPGFAATPPWLPIVLGLGLATMLVGGYRALRQTDIKLILAYGTVSQLGFLIMVVGLGTPEAALAGLALLLAHGLFKATLFLVVGIIDHQAGTRDVRELSGVYGSARALAIVAAIGAASMAGIPPLAGFVAKESVFEAFIQYSPESAAGPWLLAGVVLGSVLTFAYSARFMWGAFAVKPGVGPTAFKPIKPAFLAAPAVLSVLTIVYGLWPAPVDGWIQPYAELFVGAAAPDGGAATSSPGHLALWHGLTPALGLTAVTFALGLAMFYGRNAVARVQARVPGWIDADRAYQQAIGALDDVAVWVTGRTQRGSLFFYLSVILTVAFVLPLTALLVANKPLPPGLYVIDPGSPLQIVAGAGIVIGALAAVRANKRFLAVLMVSVTGYGIALLFALQGAPDLALTQMLVETIILVAFVLAMRSLPAGLRDRTGGKYRVIRVVIGLSFGITMIFVAIYALGARVAAPVSLQFPQLAYEGGGGLNVVNVTLVDIRAWDTFGEISVLALAATGVASLIFVRGRGDRIRTSANVEAGTVGRRTGARGTTRDDAALAMNRRFAAATRDAWLVAGRTLAPERRSIIFEVVTRLIFHSMIVFSLYLLLAGHNLPGGGFAGGLTAGLALTIRYLAGGRFELREATPVGAGTLLGIGLATAAAAGMTPLLLGGQVFQSAIVELWLPVFGDIKFVTSTIFDIGVYVVVVGLALDVLRSLGAEIDEHFEEQPELSEDGSPGDGLSGDGRSEGSRPGSSEAGMVAARGAGPESAEREPAGTDPANAETTAKGTT</sequence>
<feature type="transmembrane region" description="Helical" evidence="11">
    <location>
        <begin position="521"/>
        <end position="541"/>
    </location>
</feature>
<evidence type="ECO:0000313" key="18">
    <source>
        <dbReference type="Proteomes" id="UP000276055"/>
    </source>
</evidence>
<dbReference type="InterPro" id="IPR007182">
    <property type="entry name" value="MnhB"/>
</dbReference>
<feature type="transmembrane region" description="Helical" evidence="11">
    <location>
        <begin position="221"/>
        <end position="243"/>
    </location>
</feature>
<feature type="transmembrane region" description="Helical" evidence="11">
    <location>
        <begin position="647"/>
        <end position="665"/>
    </location>
</feature>
<feature type="transmembrane region" description="Helical" evidence="11">
    <location>
        <begin position="848"/>
        <end position="869"/>
    </location>
</feature>
<evidence type="ECO:0000259" key="13">
    <source>
        <dbReference type="Pfam" id="PF00662"/>
    </source>
</evidence>
<feature type="transmembrane region" description="Helical" evidence="11">
    <location>
        <begin position="115"/>
        <end position="134"/>
    </location>
</feature>
<keyword evidence="8 11" id="KW-0472">Membrane</keyword>
<dbReference type="Pfam" id="PF13244">
    <property type="entry name" value="MbhD"/>
    <property type="match status" value="1"/>
</dbReference>
<evidence type="ECO:0000259" key="12">
    <source>
        <dbReference type="Pfam" id="PF00361"/>
    </source>
</evidence>
<feature type="transmembrane region" description="Helical" evidence="11">
    <location>
        <begin position="423"/>
        <end position="444"/>
    </location>
</feature>
<dbReference type="Pfam" id="PF20501">
    <property type="entry name" value="MbhE"/>
    <property type="match status" value="1"/>
</dbReference>
<evidence type="ECO:0000256" key="10">
    <source>
        <dbReference type="SAM" id="MobiDB-lite"/>
    </source>
</evidence>
<organism evidence="17 18">
    <name type="scientific">Arthrobacter oryzae</name>
    <dbReference type="NCBI Taxonomy" id="409290"/>
    <lineage>
        <taxon>Bacteria</taxon>
        <taxon>Bacillati</taxon>
        <taxon>Actinomycetota</taxon>
        <taxon>Actinomycetes</taxon>
        <taxon>Micrococcales</taxon>
        <taxon>Micrococcaceae</taxon>
        <taxon>Arthrobacter</taxon>
    </lineage>
</organism>
<dbReference type="EMBL" id="RBIR01000007">
    <property type="protein sequence ID" value="RKR15467.1"/>
    <property type="molecule type" value="Genomic_DNA"/>
</dbReference>
<evidence type="ECO:0000259" key="15">
    <source>
        <dbReference type="Pfam" id="PF13244"/>
    </source>
</evidence>